<name>A0A1W1D0M7_9ZZZZ</name>
<dbReference type="SUPFAM" id="SSF53756">
    <property type="entry name" value="UDP-Glycosyltransferase/glycogen phosphorylase"/>
    <property type="match status" value="1"/>
</dbReference>
<organism evidence="3">
    <name type="scientific">hydrothermal vent metagenome</name>
    <dbReference type="NCBI Taxonomy" id="652676"/>
    <lineage>
        <taxon>unclassified sequences</taxon>
        <taxon>metagenomes</taxon>
        <taxon>ecological metagenomes</taxon>
    </lineage>
</organism>
<reference evidence="3" key="1">
    <citation type="submission" date="2016-10" db="EMBL/GenBank/DDBJ databases">
        <authorList>
            <person name="de Groot N.N."/>
        </authorList>
    </citation>
    <scope>NUCLEOTIDE SEQUENCE</scope>
</reference>
<dbReference type="Gene3D" id="3.40.50.2000">
    <property type="entry name" value="Glycogen Phosphorylase B"/>
    <property type="match status" value="2"/>
</dbReference>
<accession>A0A1W1D0M7</accession>
<dbReference type="Pfam" id="PF13439">
    <property type="entry name" value="Glyco_transf_4"/>
    <property type="match status" value="1"/>
</dbReference>
<dbReference type="GO" id="GO:0016757">
    <property type="term" value="F:glycosyltransferase activity"/>
    <property type="evidence" value="ECO:0007669"/>
    <property type="project" value="InterPro"/>
</dbReference>
<feature type="domain" description="Glycosyl transferase family 1" evidence="1">
    <location>
        <begin position="192"/>
        <end position="331"/>
    </location>
</feature>
<dbReference type="Pfam" id="PF00534">
    <property type="entry name" value="Glycos_transf_1"/>
    <property type="match status" value="1"/>
</dbReference>
<evidence type="ECO:0000259" key="2">
    <source>
        <dbReference type="Pfam" id="PF13439"/>
    </source>
</evidence>
<protein>
    <submittedName>
        <fullName evidence="3">Transferase</fullName>
    </submittedName>
</protein>
<dbReference type="PANTHER" id="PTHR12526:SF630">
    <property type="entry name" value="GLYCOSYLTRANSFERASE"/>
    <property type="match status" value="1"/>
</dbReference>
<dbReference type="InterPro" id="IPR001296">
    <property type="entry name" value="Glyco_trans_1"/>
</dbReference>
<dbReference type="AlphaFoldDB" id="A0A1W1D0M7"/>
<dbReference type="PANTHER" id="PTHR12526">
    <property type="entry name" value="GLYCOSYLTRANSFERASE"/>
    <property type="match status" value="1"/>
</dbReference>
<evidence type="ECO:0000313" key="3">
    <source>
        <dbReference type="EMBL" id="SFV71525.1"/>
    </source>
</evidence>
<gene>
    <name evidence="3" type="ORF">MNB_SV-13-2161</name>
</gene>
<feature type="domain" description="Glycosyltransferase subfamily 4-like N-terminal" evidence="2">
    <location>
        <begin position="15"/>
        <end position="178"/>
    </location>
</feature>
<proteinExistence type="predicted"/>
<dbReference type="InterPro" id="IPR028098">
    <property type="entry name" value="Glyco_trans_4-like_N"/>
</dbReference>
<keyword evidence="3" id="KW-0808">Transferase</keyword>
<evidence type="ECO:0000259" key="1">
    <source>
        <dbReference type="Pfam" id="PF00534"/>
    </source>
</evidence>
<dbReference type="CDD" id="cd03811">
    <property type="entry name" value="GT4_GT28_WabH-like"/>
    <property type="match status" value="1"/>
</dbReference>
<dbReference type="EMBL" id="FPHM01000260">
    <property type="protein sequence ID" value="SFV71525.1"/>
    <property type="molecule type" value="Genomic_DNA"/>
</dbReference>
<sequence length="371" mass="42285">MRKQKLVGIIHELTMGGAERMMVNILNHFSSNKDEVHLIIFKNIGTLKNLLNTSIIIHDLGGVSVKKGMPKCLKEIYKIEPNTVFSGIGHLNIALAPFIPIMRLLLPKTEWISRETNIVSLQNQEEKYPKFFDYLYRKVYKNFDVIITQSQDMKEDLELNYPLTSSKIRLINNPIDIEKVKQLAEESVDYHFEKGMTFLISVGTLRNRKRHDLLLKAFSLLPPNYILTIVGSGAEEQKLKALSVELKINSRVHFEGHKTNPYPYMKRADLSVLTSEHEGFPNVILEANSLGTPVVAFACLGGITEIIEEGVNGFSVKNGDVNALAKSIINATSFKFKELLVVDSVQRRYSKEIILKRYENIFYNKEVDNEQ</sequence>